<dbReference type="SUPFAM" id="SSF56420">
    <property type="entry name" value="Peptide deformylase"/>
    <property type="match status" value="1"/>
</dbReference>
<keyword evidence="2 6" id="KW-0479">Metal-binding</keyword>
<comment type="catalytic activity">
    <reaction evidence="6">
        <text>N-terminal N-formyl-L-methionyl-[peptide] + H2O = N-terminal L-methionyl-[peptide] + formate</text>
        <dbReference type="Rhea" id="RHEA:24420"/>
        <dbReference type="Rhea" id="RHEA-COMP:10639"/>
        <dbReference type="Rhea" id="RHEA-COMP:10640"/>
        <dbReference type="ChEBI" id="CHEBI:15377"/>
        <dbReference type="ChEBI" id="CHEBI:15740"/>
        <dbReference type="ChEBI" id="CHEBI:49298"/>
        <dbReference type="ChEBI" id="CHEBI:64731"/>
        <dbReference type="EC" id="3.5.1.88"/>
    </reaction>
</comment>
<comment type="similarity">
    <text evidence="1 6">Belongs to the polypeptide deformylase family.</text>
</comment>
<evidence type="ECO:0000256" key="1">
    <source>
        <dbReference type="ARBA" id="ARBA00010759"/>
    </source>
</evidence>
<dbReference type="Pfam" id="PF01327">
    <property type="entry name" value="Pep_deformylase"/>
    <property type="match status" value="1"/>
</dbReference>
<dbReference type="EC" id="3.5.1.88" evidence="6"/>
<dbReference type="Gene3D" id="3.90.45.10">
    <property type="entry name" value="Peptide deformylase"/>
    <property type="match status" value="1"/>
</dbReference>
<dbReference type="GO" id="GO:0046872">
    <property type="term" value="F:metal ion binding"/>
    <property type="evidence" value="ECO:0007669"/>
    <property type="project" value="UniProtKB-KW"/>
</dbReference>
<dbReference type="PIRSF" id="PIRSF004749">
    <property type="entry name" value="Pep_def"/>
    <property type="match status" value="1"/>
</dbReference>
<sequence length="170" mass="19129">MALLPILEFPDPRLRTKAVPVDAAELTSPAFQTLLDDMFQTMYEAPGIGLAASQVDVHKRFMVIDVSDEKNLPQVFVNPEIVSKQGEQLYQEGCLSVPGIYADVSRADAITVRYLDRQGQPQELHTDGLLAVCIQHEMDHLDGKLFVDYLSPLKREMVRKKLAKQRKHVA</sequence>
<feature type="binding site" evidence="6">
    <location>
        <position position="136"/>
    </location>
    <ligand>
        <name>Fe cation</name>
        <dbReference type="ChEBI" id="CHEBI:24875"/>
    </ligand>
</feature>
<dbReference type="InterPro" id="IPR036821">
    <property type="entry name" value="Peptide_deformylase_sf"/>
</dbReference>
<dbReference type="NCBIfam" id="NF001159">
    <property type="entry name" value="PRK00150.1-3"/>
    <property type="match status" value="1"/>
</dbReference>
<evidence type="ECO:0000256" key="4">
    <source>
        <dbReference type="ARBA" id="ARBA00022917"/>
    </source>
</evidence>
<dbReference type="HAMAP" id="MF_00163">
    <property type="entry name" value="Pep_deformylase"/>
    <property type="match status" value="1"/>
</dbReference>
<dbReference type="GO" id="GO:0006412">
    <property type="term" value="P:translation"/>
    <property type="evidence" value="ECO:0007669"/>
    <property type="project" value="UniProtKB-UniRule"/>
</dbReference>
<comment type="cofactor">
    <cofactor evidence="6">
        <name>Fe(2+)</name>
        <dbReference type="ChEBI" id="CHEBI:29033"/>
    </cofactor>
    <text evidence="6">Binds 1 Fe(2+) ion.</text>
</comment>
<evidence type="ECO:0000256" key="2">
    <source>
        <dbReference type="ARBA" id="ARBA00022723"/>
    </source>
</evidence>
<keyword evidence="5 6" id="KW-0408">Iron</keyword>
<name>A0A836P0N1_XANVA</name>
<evidence type="ECO:0000313" key="7">
    <source>
        <dbReference type="EMBL" id="KFA00854.1"/>
    </source>
</evidence>
<dbReference type="GO" id="GO:0042586">
    <property type="term" value="F:peptide deformylase activity"/>
    <property type="evidence" value="ECO:0007669"/>
    <property type="project" value="UniProtKB-UniRule"/>
</dbReference>
<dbReference type="FunFam" id="3.90.45.10:FF:000001">
    <property type="entry name" value="Peptide deformylase"/>
    <property type="match status" value="1"/>
</dbReference>
<dbReference type="CDD" id="cd00487">
    <property type="entry name" value="Pep_deformylase"/>
    <property type="match status" value="1"/>
</dbReference>
<feature type="binding site" evidence="6">
    <location>
        <position position="94"/>
    </location>
    <ligand>
        <name>Fe cation</name>
        <dbReference type="ChEBI" id="CHEBI:24875"/>
    </ligand>
</feature>
<accession>A0A836P0N1</accession>
<dbReference type="PANTHER" id="PTHR10458:SF21">
    <property type="entry name" value="PEPTIDE DEFORMYLASE"/>
    <property type="match status" value="1"/>
</dbReference>
<dbReference type="PANTHER" id="PTHR10458">
    <property type="entry name" value="PEPTIDE DEFORMYLASE"/>
    <property type="match status" value="1"/>
</dbReference>
<proteinExistence type="inferred from homology"/>
<evidence type="ECO:0000256" key="3">
    <source>
        <dbReference type="ARBA" id="ARBA00022801"/>
    </source>
</evidence>
<feature type="active site" evidence="6">
    <location>
        <position position="137"/>
    </location>
</feature>
<dbReference type="AlphaFoldDB" id="A0A836P0N1"/>
<feature type="binding site" evidence="6">
    <location>
        <position position="140"/>
    </location>
    <ligand>
        <name>Fe cation</name>
        <dbReference type="ChEBI" id="CHEBI:24875"/>
    </ligand>
</feature>
<dbReference type="RefSeq" id="WP_010370045.1">
    <property type="nucleotide sequence ID" value="NZ_AKBN02000027.1"/>
</dbReference>
<comment type="function">
    <text evidence="6">Removes the formyl group from the N-terminal Met of newly synthesized proteins. Requires at least a dipeptide for an efficient rate of reaction. N-terminal L-methionine is a prerequisite for activity but the enzyme has broad specificity at other positions.</text>
</comment>
<evidence type="ECO:0000256" key="6">
    <source>
        <dbReference type="HAMAP-Rule" id="MF_00163"/>
    </source>
</evidence>
<organism evidence="7">
    <name type="scientific">Xanthomonas vasicola pv. vasculorum NCPPB 890</name>
    <dbReference type="NCBI Taxonomy" id="1184265"/>
    <lineage>
        <taxon>Bacteria</taxon>
        <taxon>Pseudomonadati</taxon>
        <taxon>Pseudomonadota</taxon>
        <taxon>Gammaproteobacteria</taxon>
        <taxon>Lysobacterales</taxon>
        <taxon>Lysobacteraceae</taxon>
        <taxon>Xanthomonas</taxon>
    </lineage>
</organism>
<gene>
    <name evidence="6" type="primary">def</name>
    <name evidence="7" type="ORF">A11K_0119565</name>
</gene>
<keyword evidence="3 6" id="KW-0378">Hydrolase</keyword>
<evidence type="ECO:0000256" key="5">
    <source>
        <dbReference type="ARBA" id="ARBA00023004"/>
    </source>
</evidence>
<dbReference type="InterPro" id="IPR023635">
    <property type="entry name" value="Peptide_deformylase"/>
</dbReference>
<dbReference type="GeneID" id="69691974"/>
<dbReference type="NCBIfam" id="TIGR00079">
    <property type="entry name" value="pept_deformyl"/>
    <property type="match status" value="1"/>
</dbReference>
<dbReference type="PRINTS" id="PR01576">
    <property type="entry name" value="PDEFORMYLASE"/>
</dbReference>
<reference evidence="7" key="1">
    <citation type="submission" date="2012-05" db="EMBL/GenBank/DDBJ databases">
        <authorList>
            <person name="Studholme D.J."/>
            <person name="Wasukira A."/>
            <person name="Grant M."/>
        </authorList>
    </citation>
    <scope>NUCLEOTIDE SEQUENCE [LARGE SCALE GENOMIC DNA]</scope>
    <source>
        <strain evidence="7">NCPPB 890</strain>
    </source>
</reference>
<comment type="caution">
    <text evidence="7">The sequence shown here is derived from an EMBL/GenBank/DDBJ whole genome shotgun (WGS) entry which is preliminary data.</text>
</comment>
<keyword evidence="4 6" id="KW-0648">Protein biosynthesis</keyword>
<dbReference type="EMBL" id="AKBN01001233">
    <property type="protein sequence ID" value="KFA00854.1"/>
    <property type="molecule type" value="Genomic_DNA"/>
</dbReference>
<protein>
    <recommendedName>
        <fullName evidence="6">Peptide deformylase</fullName>
        <shortName evidence="6">PDF</shortName>
        <ecNumber evidence="6">3.5.1.88</ecNumber>
    </recommendedName>
    <alternativeName>
        <fullName evidence="6">Polypeptide deformylase</fullName>
    </alternativeName>
</protein>